<dbReference type="Proteomes" id="UP000236630">
    <property type="component" value="Unassembled WGS sequence"/>
</dbReference>
<organism evidence="1 2">
    <name type="scientific">Citrus unshiu</name>
    <name type="common">Satsuma mandarin</name>
    <name type="synonym">Citrus nobilis var. unshiu</name>
    <dbReference type="NCBI Taxonomy" id="55188"/>
    <lineage>
        <taxon>Eukaryota</taxon>
        <taxon>Viridiplantae</taxon>
        <taxon>Streptophyta</taxon>
        <taxon>Embryophyta</taxon>
        <taxon>Tracheophyta</taxon>
        <taxon>Spermatophyta</taxon>
        <taxon>Magnoliopsida</taxon>
        <taxon>eudicotyledons</taxon>
        <taxon>Gunneridae</taxon>
        <taxon>Pentapetalae</taxon>
        <taxon>rosids</taxon>
        <taxon>malvids</taxon>
        <taxon>Sapindales</taxon>
        <taxon>Rutaceae</taxon>
        <taxon>Aurantioideae</taxon>
        <taxon>Citrus</taxon>
    </lineage>
</organism>
<evidence type="ECO:0008006" key="3">
    <source>
        <dbReference type="Google" id="ProtNLM"/>
    </source>
</evidence>
<keyword evidence="2" id="KW-1185">Reference proteome</keyword>
<accession>A0A2H5NY99</accession>
<gene>
    <name evidence="1" type="ORF">CUMW_086960</name>
</gene>
<proteinExistence type="predicted"/>
<dbReference type="AlphaFoldDB" id="A0A2H5NY99"/>
<evidence type="ECO:0000313" key="2">
    <source>
        <dbReference type="Proteomes" id="UP000236630"/>
    </source>
</evidence>
<sequence length="113" mass="12434">MTHQTRKTQSTKIKRTGGKRVIHIRKEWFIAVHQASYNQLFVPIFHKNPKMAGSGGSVPAQATDFSYEGDNKNVIAESLEVVPEVAPEKVNEGDDNGGCKCNPCNCNPCNCSK</sequence>
<reference evidence="1 2" key="1">
    <citation type="journal article" date="2017" name="Front. Genet.">
        <title>Draft sequencing of the heterozygous diploid genome of Satsuma (Citrus unshiu Marc.) using a hybrid assembly approach.</title>
        <authorList>
            <person name="Shimizu T."/>
            <person name="Tanizawa Y."/>
            <person name="Mochizuki T."/>
            <person name="Nagasaki H."/>
            <person name="Yoshioka T."/>
            <person name="Toyoda A."/>
            <person name="Fujiyama A."/>
            <person name="Kaminuma E."/>
            <person name="Nakamura Y."/>
        </authorList>
    </citation>
    <scope>NUCLEOTIDE SEQUENCE [LARGE SCALE GENOMIC DNA]</scope>
    <source>
        <strain evidence="2">cv. Miyagawa wase</strain>
    </source>
</reference>
<evidence type="ECO:0000313" key="1">
    <source>
        <dbReference type="EMBL" id="GAY45104.1"/>
    </source>
</evidence>
<name>A0A2H5NY99_CITUN</name>
<dbReference type="EMBL" id="BDQV01000027">
    <property type="protein sequence ID" value="GAY45104.1"/>
    <property type="molecule type" value="Genomic_DNA"/>
</dbReference>
<protein>
    <recommendedName>
        <fullName evidence="3">Metallothionein-like protein</fullName>
    </recommendedName>
</protein>
<comment type="caution">
    <text evidence="1">The sequence shown here is derived from an EMBL/GenBank/DDBJ whole genome shotgun (WGS) entry which is preliminary data.</text>
</comment>